<dbReference type="RefSeq" id="WP_407348951.1">
    <property type="nucleotide sequence ID" value="NZ_CP136864.1"/>
</dbReference>
<sequence>MKNDNDSKYARIAERAAAAAGGSRSSLIESLIKGAGKVAGGTLDLAVDVATMSAMFGDSWVRDLLLNGASPERLEAMAEAGHFLRDARETAGLSIAELSDRLDLGDEGVLEGVERGEATLPLELMLRTASLLARHDPVPFFIKFLRSYNPQLEATLEQWGVMALPRNFERERRFVNLYRQHDFLRDLSDDGYQRFIEYMDSSTQLVVDVMQREAAVAPPKRKVSARRKPRAKSSAASSAKKARSASAPTNKAKPKAKTKSTVSAKPVVRKVKPRSNDR</sequence>
<feature type="region of interest" description="Disordered" evidence="1">
    <location>
        <begin position="216"/>
        <end position="278"/>
    </location>
</feature>
<dbReference type="InterPro" id="IPR001387">
    <property type="entry name" value="Cro/C1-type_HTH"/>
</dbReference>
<name>A0ABZ0I591_9GAMM</name>
<dbReference type="CDD" id="cd00093">
    <property type="entry name" value="HTH_XRE"/>
    <property type="match status" value="1"/>
</dbReference>
<dbReference type="SUPFAM" id="SSF47413">
    <property type="entry name" value="lambda repressor-like DNA-binding domains"/>
    <property type="match status" value="1"/>
</dbReference>
<dbReference type="InterPro" id="IPR010982">
    <property type="entry name" value="Lambda_DNA-bd_dom_sf"/>
</dbReference>
<dbReference type="Proteomes" id="UP001626537">
    <property type="component" value="Chromosome"/>
</dbReference>
<accession>A0ABZ0I591</accession>
<feature type="compositionally biased region" description="Low complexity" evidence="1">
    <location>
        <begin position="232"/>
        <end position="251"/>
    </location>
</feature>
<evidence type="ECO:0000313" key="3">
    <source>
        <dbReference type="Proteomes" id="UP001626537"/>
    </source>
</evidence>
<protein>
    <submittedName>
        <fullName evidence="2">Helix-turn-helix transcriptional regulator</fullName>
    </submittedName>
</protein>
<keyword evidence="3" id="KW-1185">Reference proteome</keyword>
<dbReference type="EMBL" id="CP136864">
    <property type="protein sequence ID" value="WOJ94315.1"/>
    <property type="molecule type" value="Genomic_DNA"/>
</dbReference>
<feature type="compositionally biased region" description="Basic residues" evidence="1">
    <location>
        <begin position="219"/>
        <end position="231"/>
    </location>
</feature>
<gene>
    <name evidence="2" type="ORF">R0135_03925</name>
</gene>
<organism evidence="2 3">
    <name type="scientific">Congregibacter variabilis</name>
    <dbReference type="NCBI Taxonomy" id="3081200"/>
    <lineage>
        <taxon>Bacteria</taxon>
        <taxon>Pseudomonadati</taxon>
        <taxon>Pseudomonadota</taxon>
        <taxon>Gammaproteobacteria</taxon>
        <taxon>Cellvibrionales</taxon>
        <taxon>Halieaceae</taxon>
        <taxon>Congregibacter</taxon>
    </lineage>
</organism>
<evidence type="ECO:0000313" key="2">
    <source>
        <dbReference type="EMBL" id="WOJ94315.1"/>
    </source>
</evidence>
<evidence type="ECO:0000256" key="1">
    <source>
        <dbReference type="SAM" id="MobiDB-lite"/>
    </source>
</evidence>
<feature type="compositionally biased region" description="Basic residues" evidence="1">
    <location>
        <begin position="267"/>
        <end position="278"/>
    </location>
</feature>
<proteinExistence type="predicted"/>
<reference evidence="2 3" key="1">
    <citation type="submission" date="2023-10" db="EMBL/GenBank/DDBJ databases">
        <title>Two novel species belonging to the OM43/NOR5 clade.</title>
        <authorList>
            <person name="Park M."/>
        </authorList>
    </citation>
    <scope>NUCLEOTIDE SEQUENCE [LARGE SCALE GENOMIC DNA]</scope>
    <source>
        <strain evidence="2 3">IMCC43200</strain>
    </source>
</reference>